<evidence type="ECO:0008006" key="3">
    <source>
        <dbReference type="Google" id="ProtNLM"/>
    </source>
</evidence>
<dbReference type="AlphaFoldDB" id="A0A9X2DAH7"/>
<keyword evidence="2" id="KW-1185">Reference proteome</keyword>
<dbReference type="Gene3D" id="2.120.10.30">
    <property type="entry name" value="TolB, C-terminal domain"/>
    <property type="match status" value="1"/>
</dbReference>
<organism evidence="1 2">
    <name type="scientific">Nocardioides bruguierae</name>
    <dbReference type="NCBI Taxonomy" id="2945102"/>
    <lineage>
        <taxon>Bacteria</taxon>
        <taxon>Bacillati</taxon>
        <taxon>Actinomycetota</taxon>
        <taxon>Actinomycetes</taxon>
        <taxon>Propionibacteriales</taxon>
        <taxon>Nocardioidaceae</taxon>
        <taxon>Nocardioides</taxon>
    </lineage>
</organism>
<evidence type="ECO:0000313" key="1">
    <source>
        <dbReference type="EMBL" id="MCM0621797.1"/>
    </source>
</evidence>
<gene>
    <name evidence="1" type="ORF">M8330_16020</name>
</gene>
<dbReference type="InterPro" id="IPR011041">
    <property type="entry name" value="Quinoprot_gluc/sorb_DH_b-prop"/>
</dbReference>
<dbReference type="Proteomes" id="UP001139485">
    <property type="component" value="Unassembled WGS sequence"/>
</dbReference>
<dbReference type="EMBL" id="JAMOIL010000023">
    <property type="protein sequence ID" value="MCM0621797.1"/>
    <property type="molecule type" value="Genomic_DNA"/>
</dbReference>
<accession>A0A9X2DAH7</accession>
<reference evidence="1" key="1">
    <citation type="submission" date="2022-05" db="EMBL/GenBank/DDBJ databases">
        <authorList>
            <person name="Tuo L."/>
        </authorList>
    </citation>
    <scope>NUCLEOTIDE SEQUENCE</scope>
    <source>
        <strain evidence="1">BSK12Z-4</strain>
    </source>
</reference>
<sequence length="543" mass="57717">MLWGGNDHDLGATRATAPVRRPALRRVLGLTLTTALALALGSAPLAGASADPVAAPVAGPAAARTSFLAGADKPTAVAVASDGTTFVGFRNGGTLARLSSQDDALTPLVLDQPDPVTDLEVSGKSLWIYYGRSVTQMTFDGVVKKRWLLRPEVWCPASVRDPGLYGGIAVQGRTVYVAQRCGTKLQAYTTGGILLASTDLPGTKPGGGLAYVPGSKGVPARVVVALPGQGTLAAYDAATLSDGDKPRTQVRLPKVADGFSPMPTDLSADKLGQLAVLDAANNAVFMMDGGNDYTSYRTLGHPAQASAKMGWLDLPTAIAQHPQDGTKRAGNLYVADTRNGRVQRWSNGGYSFWASTVEPGSDNPAADEPWACGTDDLLINRGAKYTVTRRVMLQVATPEGADTIEIANNKAFEDSWTTDVKDSCIYDWYTSFSGRVFVRFPGSGTDAVWRDAIVVDTVAPRITSAKARWVRAEKTWRLDVAGSDKKSGLGTIEVSRTRSKVAVSQKWQNVLKNADGRVFTWVRAVDKAGNTGPWRAVKQPDYS</sequence>
<dbReference type="RefSeq" id="WP_250828135.1">
    <property type="nucleotide sequence ID" value="NZ_JAMOIL010000023.1"/>
</dbReference>
<name>A0A9X2DAH7_9ACTN</name>
<evidence type="ECO:0000313" key="2">
    <source>
        <dbReference type="Proteomes" id="UP001139485"/>
    </source>
</evidence>
<comment type="caution">
    <text evidence="1">The sequence shown here is derived from an EMBL/GenBank/DDBJ whole genome shotgun (WGS) entry which is preliminary data.</text>
</comment>
<protein>
    <recommendedName>
        <fullName evidence="3">NHL repeat-containing protein</fullName>
    </recommendedName>
</protein>
<dbReference type="SUPFAM" id="SSF50952">
    <property type="entry name" value="Soluble quinoprotein glucose dehydrogenase"/>
    <property type="match status" value="1"/>
</dbReference>
<dbReference type="InterPro" id="IPR011042">
    <property type="entry name" value="6-blade_b-propeller_TolB-like"/>
</dbReference>
<proteinExistence type="predicted"/>